<protein>
    <recommendedName>
        <fullName evidence="6">RING-type domain-containing protein</fullName>
    </recommendedName>
</protein>
<dbReference type="VEuPathDB" id="FungiDB:GMDG_05284"/>
<dbReference type="Pfam" id="PF00097">
    <property type="entry name" value="zf-C3HC4"/>
    <property type="match status" value="1"/>
</dbReference>
<feature type="compositionally biased region" description="Acidic residues" evidence="5">
    <location>
        <begin position="553"/>
        <end position="568"/>
    </location>
</feature>
<feature type="compositionally biased region" description="Basic and acidic residues" evidence="5">
    <location>
        <begin position="655"/>
        <end position="667"/>
    </location>
</feature>
<feature type="compositionally biased region" description="Acidic residues" evidence="5">
    <location>
        <begin position="319"/>
        <end position="330"/>
    </location>
</feature>
<dbReference type="STRING" id="658429.L8FMG2"/>
<evidence type="ECO:0000313" key="7">
    <source>
        <dbReference type="EMBL" id="ELR02125.1"/>
    </source>
</evidence>
<feature type="domain" description="RING-type" evidence="6">
    <location>
        <begin position="68"/>
        <end position="109"/>
    </location>
</feature>
<dbReference type="HOGENOM" id="CLU_387380_0_0_1"/>
<feature type="region of interest" description="Disordered" evidence="5">
    <location>
        <begin position="310"/>
        <end position="713"/>
    </location>
</feature>
<dbReference type="GO" id="GO:0043161">
    <property type="term" value="P:proteasome-mediated ubiquitin-dependent protein catabolic process"/>
    <property type="evidence" value="ECO:0007669"/>
    <property type="project" value="TreeGrafter"/>
</dbReference>
<evidence type="ECO:0000256" key="2">
    <source>
        <dbReference type="ARBA" id="ARBA00022771"/>
    </source>
</evidence>
<dbReference type="SUPFAM" id="SSF57850">
    <property type="entry name" value="RING/U-box"/>
    <property type="match status" value="1"/>
</dbReference>
<evidence type="ECO:0000256" key="1">
    <source>
        <dbReference type="ARBA" id="ARBA00022723"/>
    </source>
</evidence>
<keyword evidence="3" id="KW-0862">Zinc</keyword>
<dbReference type="GO" id="GO:0005634">
    <property type="term" value="C:nucleus"/>
    <property type="evidence" value="ECO:0007669"/>
    <property type="project" value="TreeGrafter"/>
</dbReference>
<feature type="region of interest" description="Disordered" evidence="5">
    <location>
        <begin position="229"/>
        <end position="257"/>
    </location>
</feature>
<feature type="compositionally biased region" description="Basic residues" evidence="5">
    <location>
        <begin position="702"/>
        <end position="713"/>
    </location>
</feature>
<evidence type="ECO:0000256" key="5">
    <source>
        <dbReference type="SAM" id="MobiDB-lite"/>
    </source>
</evidence>
<organism evidence="7 8">
    <name type="scientific">Pseudogymnoascus destructans (strain ATCC MYA-4855 / 20631-21)</name>
    <name type="common">Bat white-nose syndrome fungus</name>
    <name type="synonym">Geomyces destructans</name>
    <dbReference type="NCBI Taxonomy" id="658429"/>
    <lineage>
        <taxon>Eukaryota</taxon>
        <taxon>Fungi</taxon>
        <taxon>Dikarya</taxon>
        <taxon>Ascomycota</taxon>
        <taxon>Pezizomycotina</taxon>
        <taxon>Leotiomycetes</taxon>
        <taxon>Thelebolales</taxon>
        <taxon>Thelebolaceae</taxon>
        <taxon>Pseudogymnoascus</taxon>
    </lineage>
</organism>
<dbReference type="SMART" id="SM00184">
    <property type="entry name" value="RING"/>
    <property type="match status" value="1"/>
</dbReference>
<dbReference type="GO" id="GO:0061630">
    <property type="term" value="F:ubiquitin protein ligase activity"/>
    <property type="evidence" value="ECO:0007669"/>
    <property type="project" value="TreeGrafter"/>
</dbReference>
<dbReference type="CDD" id="cd16568">
    <property type="entry name" value="RING-HC_ScPSH1-like"/>
    <property type="match status" value="1"/>
</dbReference>
<reference evidence="8" key="1">
    <citation type="submission" date="2010-09" db="EMBL/GenBank/DDBJ databases">
        <title>The genome sequence of Geomyces destructans 20631-21.</title>
        <authorList>
            <consortium name="The Broad Institute Genome Sequencing Platform"/>
            <person name="Cuomo C.A."/>
            <person name="Blehert D.S."/>
            <person name="Lorch J.M."/>
            <person name="Young S.K."/>
            <person name="Zeng Q."/>
            <person name="Gargeya S."/>
            <person name="Fitzgerald M."/>
            <person name="Haas B."/>
            <person name="Abouelleil A."/>
            <person name="Alvarado L."/>
            <person name="Arachchi H.M."/>
            <person name="Berlin A."/>
            <person name="Brown A."/>
            <person name="Chapman S.B."/>
            <person name="Chen Z."/>
            <person name="Dunbar C."/>
            <person name="Freedman E."/>
            <person name="Gearin G."/>
            <person name="Gellesch M."/>
            <person name="Goldberg J."/>
            <person name="Griggs A."/>
            <person name="Gujja S."/>
            <person name="Heiman D."/>
            <person name="Howarth C."/>
            <person name="Larson L."/>
            <person name="Lui A."/>
            <person name="MacDonald P.J.P."/>
            <person name="Montmayeur A."/>
            <person name="Murphy C."/>
            <person name="Neiman D."/>
            <person name="Pearson M."/>
            <person name="Priest M."/>
            <person name="Roberts A."/>
            <person name="Saif S."/>
            <person name="Shea T."/>
            <person name="Shenoy N."/>
            <person name="Sisk P."/>
            <person name="Stolte C."/>
            <person name="Sykes S."/>
            <person name="Wortman J."/>
            <person name="Nusbaum C."/>
            <person name="Birren B."/>
        </authorList>
    </citation>
    <scope>NUCLEOTIDE SEQUENCE [LARGE SCALE GENOMIC DNA]</scope>
    <source>
        <strain evidence="8">ATCC MYA-4855 / 20631-21</strain>
    </source>
</reference>
<proteinExistence type="predicted"/>
<dbReference type="GO" id="GO:0008270">
    <property type="term" value="F:zinc ion binding"/>
    <property type="evidence" value="ECO:0007669"/>
    <property type="project" value="UniProtKB-KW"/>
</dbReference>
<dbReference type="InterPro" id="IPR017907">
    <property type="entry name" value="Znf_RING_CS"/>
</dbReference>
<name>L8FMG2_PSED2</name>
<dbReference type="PROSITE" id="PS00518">
    <property type="entry name" value="ZF_RING_1"/>
    <property type="match status" value="1"/>
</dbReference>
<dbReference type="InParanoid" id="L8FMG2"/>
<dbReference type="InterPro" id="IPR018957">
    <property type="entry name" value="Znf_C3HC4_RING-type"/>
</dbReference>
<evidence type="ECO:0000259" key="6">
    <source>
        <dbReference type="PROSITE" id="PS50089"/>
    </source>
</evidence>
<accession>L8FMG2</accession>
<feature type="compositionally biased region" description="Low complexity" evidence="5">
    <location>
        <begin position="392"/>
        <end position="407"/>
    </location>
</feature>
<sequence length="713" mass="79873">MAPSRTSRRESVISLETPERSLVAQESVATAGTSTVAMAKSSSEITPSMGPADIFKADLENIKSLVTCTICDQLLYEPWMLACGHTYCYSCLCNWFLPNRRSKSCPDCRSAVKAMPAPAFVIKQLAEVFVSRVELMPADESTEQHVKRRKEENQAVETDRISDEGLFKGCFSTARLGNIRYDEADRMHVCSHCGHEFTGGPLCENCGVDFEGEDEAIRDDFSDLEEMEFDLDEEEDGDAEEGEDDIEDEDYFHGRDPREGLDWFDPFDGAVQFEDVRQLLEDHPAHHHHHHHHHPHYHHLLHPMHMEARVSRARGEHSDESEEEESDGDETTSSMMDFIEPDDSSPAVGRRSRPQIIDSDSDDSDEEDEEEEEEEEVVSSRPRLQARRRPNRPIVVDSDSEVSADSGDGQGESEGANHPDIGDEHESDSSARNGGYSPLDHGDDSENDEAEPFAAVDHHSGTGDSETTVGRHELDDEDDRGATSCNDGPAVSRRGGEAATQRCPFHRRSGSTAKTQRERISAGPQGSREQSLEENLEDRDEERISSPAAVYDASDDENEATDEDGDIEMDAKSGMRGSVPEPDLLSHNALDEFFPNPEIWLEQPAPPAPRARRRRGAPAQMSPTQEYDPRISMMFAQHQSDLRDATARESPLYEGQRDAPRRIEAPSRSRRRAQYRLAPPILSNRFGPNREPIAISSSARPGRAHRNRREYRA</sequence>
<keyword evidence="8" id="KW-1185">Reference proteome</keyword>
<dbReference type="InterPro" id="IPR013083">
    <property type="entry name" value="Znf_RING/FYVE/PHD"/>
</dbReference>
<feature type="compositionally biased region" description="Acidic residues" evidence="5">
    <location>
        <begin position="359"/>
        <end position="377"/>
    </location>
</feature>
<dbReference type="Gene3D" id="3.30.40.10">
    <property type="entry name" value="Zinc/RING finger domain, C3HC4 (zinc finger)"/>
    <property type="match status" value="1"/>
</dbReference>
<dbReference type="AlphaFoldDB" id="L8FMG2"/>
<dbReference type="EMBL" id="GL573277">
    <property type="protein sequence ID" value="ELR02125.1"/>
    <property type="molecule type" value="Genomic_DNA"/>
</dbReference>
<dbReference type="PANTHER" id="PTHR15898:SF13">
    <property type="entry name" value="BIFUNCTIONAL APOPTOSIS REGULATOR"/>
    <property type="match status" value="1"/>
</dbReference>
<dbReference type="OrthoDB" id="6105938at2759"/>
<feature type="compositionally biased region" description="Acidic residues" evidence="5">
    <location>
        <begin position="229"/>
        <end position="250"/>
    </location>
</feature>
<dbReference type="InterPro" id="IPR001841">
    <property type="entry name" value="Znf_RING"/>
</dbReference>
<feature type="compositionally biased region" description="Basic and acidic residues" evidence="5">
    <location>
        <begin position="415"/>
        <end position="429"/>
    </location>
</feature>
<keyword evidence="2 4" id="KW-0863">Zinc-finger</keyword>
<dbReference type="PANTHER" id="PTHR15898">
    <property type="entry name" value="BIFUNCTIONAL APOPTOSIS REGULATOR"/>
    <property type="match status" value="1"/>
</dbReference>
<evidence type="ECO:0000313" key="8">
    <source>
        <dbReference type="Proteomes" id="UP000011064"/>
    </source>
</evidence>
<dbReference type="Proteomes" id="UP000011064">
    <property type="component" value="Unassembled WGS sequence"/>
</dbReference>
<evidence type="ECO:0000256" key="4">
    <source>
        <dbReference type="PROSITE-ProRule" id="PRU00175"/>
    </source>
</evidence>
<dbReference type="PROSITE" id="PS50089">
    <property type="entry name" value="ZF_RING_2"/>
    <property type="match status" value="1"/>
</dbReference>
<keyword evidence="1" id="KW-0479">Metal-binding</keyword>
<evidence type="ECO:0000256" key="3">
    <source>
        <dbReference type="ARBA" id="ARBA00022833"/>
    </source>
</evidence>
<gene>
    <name evidence="7" type="ORF">GMDG_05284</name>
</gene>